<evidence type="ECO:0000313" key="6">
    <source>
        <dbReference type="Proteomes" id="UP001203945"/>
    </source>
</evidence>
<dbReference type="Gene3D" id="3.90.550.10">
    <property type="entry name" value="Spore Coat Polysaccharide Biosynthesis Protein SpsA, Chain A"/>
    <property type="match status" value="1"/>
</dbReference>
<accession>A0ABT1MUY4</accession>
<evidence type="ECO:0000313" key="5">
    <source>
        <dbReference type="EMBL" id="MCQ0971088.1"/>
    </source>
</evidence>
<feature type="domain" description="MobA-like NTP transferase" evidence="4">
    <location>
        <begin position="7"/>
        <end position="131"/>
    </location>
</feature>
<comment type="caution">
    <text evidence="5">The sequence shown here is derived from an EMBL/GenBank/DDBJ whole genome shotgun (WGS) entry which is preliminary data.</text>
</comment>
<name>A0ABT1MUY4_9RHOB</name>
<proteinExistence type="predicted"/>
<gene>
    <name evidence="5" type="ORF">MLD63_11705</name>
</gene>
<sequence>MTSHALMIFAAGLGTRMRPLTDERPKPLIEVGGRTLLDRALDIGRDAGTQPIVVNTHYKGQMIADHLAGSDVAISHEPGPVLETGGGLRAALPLLGGGPIMTLNPDVVWTGPNPLSALSKAWDGERMDALMMLVPLDRALARIGGGDFSIDAKGRIGRGGDLVYAGAHVLNPARLAEVQDQVFSLNVVWDRIIAEGRAFGIVHPGGWCDVGRPETIAVAEAMLAKDARPDG</sequence>
<dbReference type="EMBL" id="JAKZEU010000004">
    <property type="protein sequence ID" value="MCQ0971088.1"/>
    <property type="molecule type" value="Genomic_DNA"/>
</dbReference>
<dbReference type="Pfam" id="PF12804">
    <property type="entry name" value="NTP_transf_3"/>
    <property type="match status" value="1"/>
</dbReference>
<evidence type="ECO:0000256" key="2">
    <source>
        <dbReference type="ARBA" id="ARBA00022695"/>
    </source>
</evidence>
<dbReference type="PANTHER" id="PTHR43584:SF8">
    <property type="entry name" value="N-ACETYLMURAMATE ALPHA-1-PHOSPHATE URIDYLYLTRANSFERASE"/>
    <property type="match status" value="1"/>
</dbReference>
<dbReference type="CDD" id="cd06422">
    <property type="entry name" value="NTP_transferase_like_1"/>
    <property type="match status" value="1"/>
</dbReference>
<dbReference type="Proteomes" id="UP001203945">
    <property type="component" value="Unassembled WGS sequence"/>
</dbReference>
<dbReference type="InterPro" id="IPR029044">
    <property type="entry name" value="Nucleotide-diphossugar_trans"/>
</dbReference>
<dbReference type="PANTHER" id="PTHR43584">
    <property type="entry name" value="NUCLEOTIDYL TRANSFERASE"/>
    <property type="match status" value="1"/>
</dbReference>
<evidence type="ECO:0000256" key="3">
    <source>
        <dbReference type="ARBA" id="ARBA00022842"/>
    </source>
</evidence>
<keyword evidence="1" id="KW-0808">Transferase</keyword>
<protein>
    <submittedName>
        <fullName evidence="5">Nucleotidyltransferase family protein</fullName>
    </submittedName>
</protein>
<keyword evidence="6" id="KW-1185">Reference proteome</keyword>
<evidence type="ECO:0000259" key="4">
    <source>
        <dbReference type="Pfam" id="PF12804"/>
    </source>
</evidence>
<reference evidence="5 6" key="1">
    <citation type="submission" date="2022-03" db="EMBL/GenBank/DDBJ databases">
        <authorList>
            <person name="He Y."/>
        </authorList>
    </citation>
    <scope>NUCLEOTIDE SEQUENCE [LARGE SCALE GENOMIC DNA]</scope>
    <source>
        <strain evidence="5 6">TK19116</strain>
    </source>
</reference>
<dbReference type="RefSeq" id="WP_255330102.1">
    <property type="nucleotide sequence ID" value="NZ_JAKZEU010000004.1"/>
</dbReference>
<keyword evidence="3" id="KW-0460">Magnesium</keyword>
<dbReference type="InterPro" id="IPR025877">
    <property type="entry name" value="MobA-like_NTP_Trfase"/>
</dbReference>
<evidence type="ECO:0000256" key="1">
    <source>
        <dbReference type="ARBA" id="ARBA00022679"/>
    </source>
</evidence>
<keyword evidence="2" id="KW-0548">Nucleotidyltransferase</keyword>
<organism evidence="5 6">
    <name type="scientific">Paracoccus albicereus</name>
    <dbReference type="NCBI Taxonomy" id="2922394"/>
    <lineage>
        <taxon>Bacteria</taxon>
        <taxon>Pseudomonadati</taxon>
        <taxon>Pseudomonadota</taxon>
        <taxon>Alphaproteobacteria</taxon>
        <taxon>Rhodobacterales</taxon>
        <taxon>Paracoccaceae</taxon>
        <taxon>Paracoccus</taxon>
    </lineage>
</organism>
<dbReference type="SUPFAM" id="SSF53448">
    <property type="entry name" value="Nucleotide-diphospho-sugar transferases"/>
    <property type="match status" value="1"/>
</dbReference>
<dbReference type="InterPro" id="IPR050065">
    <property type="entry name" value="GlmU-like"/>
</dbReference>